<proteinExistence type="predicted"/>
<evidence type="ECO:0000313" key="1">
    <source>
        <dbReference type="Proteomes" id="UP000095282"/>
    </source>
</evidence>
<dbReference type="AlphaFoldDB" id="A0A1I7UGR3"/>
<dbReference type="PANTHER" id="PTHR31379:SF1">
    <property type="entry name" value="F-BOX C PROTEIN-RELATED"/>
    <property type="match status" value="1"/>
</dbReference>
<dbReference type="Proteomes" id="UP000095282">
    <property type="component" value="Unplaced"/>
</dbReference>
<dbReference type="WBParaSite" id="Csp11.Scaffold629.g9161.t1">
    <property type="protein sequence ID" value="Csp11.Scaffold629.g9161.t1"/>
    <property type="gene ID" value="Csp11.Scaffold629.g9161"/>
</dbReference>
<sequence>MSRQLSYQSFKAIIQYMDPNDRIKVSQCCPAFHRVDKIVPLRLECLRLNDNKTTINNCTYRKWEPKFSDRSRHLESLDDMLDDLQILQENLTGNTERETNPKYKTMIQLYSRDRNMDAKKIFGLILAIFDSKLREFYRKEIEQLPIRWQYTVDHDGAYYVN</sequence>
<protein>
    <submittedName>
        <fullName evidence="2">F-box domain-containing protein</fullName>
    </submittedName>
</protein>
<reference evidence="2" key="1">
    <citation type="submission" date="2016-11" db="UniProtKB">
        <authorList>
            <consortium name="WormBaseParasite"/>
        </authorList>
    </citation>
    <scope>IDENTIFICATION</scope>
</reference>
<name>A0A1I7UGR3_9PELO</name>
<dbReference type="InterPro" id="IPR021942">
    <property type="entry name" value="DUF3557"/>
</dbReference>
<dbReference type="PANTHER" id="PTHR31379">
    <property type="entry name" value="F-BOX C PROTEIN-RELATED-RELATED"/>
    <property type="match status" value="1"/>
</dbReference>
<accession>A0A1I7UGR3</accession>
<keyword evidence="1" id="KW-1185">Reference proteome</keyword>
<evidence type="ECO:0000313" key="2">
    <source>
        <dbReference type="WBParaSite" id="Csp11.Scaffold629.g9161.t1"/>
    </source>
</evidence>
<organism evidence="1 2">
    <name type="scientific">Caenorhabditis tropicalis</name>
    <dbReference type="NCBI Taxonomy" id="1561998"/>
    <lineage>
        <taxon>Eukaryota</taxon>
        <taxon>Metazoa</taxon>
        <taxon>Ecdysozoa</taxon>
        <taxon>Nematoda</taxon>
        <taxon>Chromadorea</taxon>
        <taxon>Rhabditida</taxon>
        <taxon>Rhabditina</taxon>
        <taxon>Rhabditomorpha</taxon>
        <taxon>Rhabditoidea</taxon>
        <taxon>Rhabditidae</taxon>
        <taxon>Peloderinae</taxon>
        <taxon>Caenorhabditis</taxon>
    </lineage>
</organism>